<gene>
    <name evidence="3" type="ORF">KK1_028553</name>
</gene>
<evidence type="ECO:0000256" key="1">
    <source>
        <dbReference type="SAM" id="MobiDB-lite"/>
    </source>
</evidence>
<dbReference type="PANTHER" id="PTHR46033">
    <property type="entry name" value="PROTEIN MAIN-LIKE 2"/>
    <property type="match status" value="1"/>
</dbReference>
<dbReference type="GO" id="GO:0010073">
    <property type="term" value="P:meristem maintenance"/>
    <property type="evidence" value="ECO:0007669"/>
    <property type="project" value="InterPro"/>
</dbReference>
<feature type="domain" description="Aminotransferase-like plant mobile" evidence="2">
    <location>
        <begin position="67"/>
        <end position="175"/>
    </location>
</feature>
<proteinExistence type="predicted"/>
<sequence>MSGIRTIHSKNRMGRSRTLSAMRTSRSDFRTGRCDCTHEGRVGGGQQHTWNNALYKLREERKDKIVKYREYFDRLKREDVIWRSTVPLINFHIVEYHYADRVMRQFGMVQHILTPLILLEKLHDLLLRGKDNMEWSRMHVQYVEEWQSRFHCVWTQAACDTPHLSNSLEYMVWYRKHTRR</sequence>
<dbReference type="InterPro" id="IPR044824">
    <property type="entry name" value="MAIN-like"/>
</dbReference>
<dbReference type="Gramene" id="C.cajan_28612.t">
    <property type="protein sequence ID" value="C.cajan_28612.t"/>
    <property type="gene ID" value="C.cajan_28612"/>
</dbReference>
<feature type="region of interest" description="Disordered" evidence="1">
    <location>
        <begin position="1"/>
        <end position="26"/>
    </location>
</feature>
<organism evidence="3 4">
    <name type="scientific">Cajanus cajan</name>
    <name type="common">Pigeon pea</name>
    <name type="synonym">Cajanus indicus</name>
    <dbReference type="NCBI Taxonomy" id="3821"/>
    <lineage>
        <taxon>Eukaryota</taxon>
        <taxon>Viridiplantae</taxon>
        <taxon>Streptophyta</taxon>
        <taxon>Embryophyta</taxon>
        <taxon>Tracheophyta</taxon>
        <taxon>Spermatophyta</taxon>
        <taxon>Magnoliopsida</taxon>
        <taxon>eudicotyledons</taxon>
        <taxon>Gunneridae</taxon>
        <taxon>Pentapetalae</taxon>
        <taxon>rosids</taxon>
        <taxon>fabids</taxon>
        <taxon>Fabales</taxon>
        <taxon>Fabaceae</taxon>
        <taxon>Papilionoideae</taxon>
        <taxon>50 kb inversion clade</taxon>
        <taxon>NPAAA clade</taxon>
        <taxon>indigoferoid/millettioid clade</taxon>
        <taxon>Phaseoleae</taxon>
        <taxon>Cajanus</taxon>
    </lineage>
</organism>
<dbReference type="Proteomes" id="UP000075243">
    <property type="component" value="Unassembled WGS sequence"/>
</dbReference>
<name>A0A151S4C5_CAJCA</name>
<dbReference type="PANTHER" id="PTHR46033:SF8">
    <property type="entry name" value="PROTEIN MAINTENANCE OF MERISTEMS-LIKE"/>
    <property type="match status" value="1"/>
</dbReference>
<keyword evidence="4" id="KW-1185">Reference proteome</keyword>
<evidence type="ECO:0000313" key="4">
    <source>
        <dbReference type="Proteomes" id="UP000075243"/>
    </source>
</evidence>
<evidence type="ECO:0000313" key="3">
    <source>
        <dbReference type="EMBL" id="KYP49685.1"/>
    </source>
</evidence>
<accession>A0A151S4C5</accession>
<dbReference type="InterPro" id="IPR019557">
    <property type="entry name" value="AminoTfrase-like_pln_mobile"/>
</dbReference>
<dbReference type="AlphaFoldDB" id="A0A151S4C5"/>
<dbReference type="Pfam" id="PF10536">
    <property type="entry name" value="PMD"/>
    <property type="match status" value="1"/>
</dbReference>
<dbReference type="EMBL" id="KQ483471">
    <property type="protein sequence ID" value="KYP49685.1"/>
    <property type="molecule type" value="Genomic_DNA"/>
</dbReference>
<protein>
    <submittedName>
        <fullName evidence="3">Serine/threonine protein phosphatase 7 long form isogeny</fullName>
    </submittedName>
</protein>
<reference evidence="3" key="1">
    <citation type="journal article" date="2012" name="Nat. Biotechnol.">
        <title>Draft genome sequence of pigeonpea (Cajanus cajan), an orphan legume crop of resource-poor farmers.</title>
        <authorList>
            <person name="Varshney R.K."/>
            <person name="Chen W."/>
            <person name="Li Y."/>
            <person name="Bharti A.K."/>
            <person name="Saxena R.K."/>
            <person name="Schlueter J.A."/>
            <person name="Donoghue M.T."/>
            <person name="Azam S."/>
            <person name="Fan G."/>
            <person name="Whaley A.M."/>
            <person name="Farmer A.D."/>
            <person name="Sheridan J."/>
            <person name="Iwata A."/>
            <person name="Tuteja R."/>
            <person name="Penmetsa R.V."/>
            <person name="Wu W."/>
            <person name="Upadhyaya H.D."/>
            <person name="Yang S.P."/>
            <person name="Shah T."/>
            <person name="Saxena K.B."/>
            <person name="Michael T."/>
            <person name="McCombie W.R."/>
            <person name="Yang B."/>
            <person name="Zhang G."/>
            <person name="Yang H."/>
            <person name="Wang J."/>
            <person name="Spillane C."/>
            <person name="Cook D.R."/>
            <person name="May G.D."/>
            <person name="Xu X."/>
            <person name="Jackson S.A."/>
        </authorList>
    </citation>
    <scope>NUCLEOTIDE SEQUENCE [LARGE SCALE GENOMIC DNA]</scope>
</reference>
<evidence type="ECO:0000259" key="2">
    <source>
        <dbReference type="Pfam" id="PF10536"/>
    </source>
</evidence>